<name>A0A285PHS9_9HYPH</name>
<keyword evidence="3" id="KW-1185">Reference proteome</keyword>
<evidence type="ECO:0000313" key="3">
    <source>
        <dbReference type="Proteomes" id="UP000219439"/>
    </source>
</evidence>
<organism evidence="2 3">
    <name type="scientific">Cohaesibacter gelatinilyticus</name>
    <dbReference type="NCBI Taxonomy" id="372072"/>
    <lineage>
        <taxon>Bacteria</taxon>
        <taxon>Pseudomonadati</taxon>
        <taxon>Pseudomonadota</taxon>
        <taxon>Alphaproteobacteria</taxon>
        <taxon>Hyphomicrobiales</taxon>
        <taxon>Cohaesibacteraceae</taxon>
    </lineage>
</organism>
<keyword evidence="1" id="KW-0472">Membrane</keyword>
<dbReference type="Pfam" id="PF04964">
    <property type="entry name" value="Flp_Fap"/>
    <property type="match status" value="1"/>
</dbReference>
<dbReference type="InterPro" id="IPR007047">
    <property type="entry name" value="Flp_Fap"/>
</dbReference>
<sequence>MVQMKLSILKQFCDDESGATALEYGIVIGLISVAIIATMGPVVEQLTDLLGLIETAVEGV</sequence>
<dbReference type="AlphaFoldDB" id="A0A285PHS9"/>
<reference evidence="2 3" key="1">
    <citation type="submission" date="2017-09" db="EMBL/GenBank/DDBJ databases">
        <authorList>
            <person name="Ehlers B."/>
            <person name="Leendertz F.H."/>
        </authorList>
    </citation>
    <scope>NUCLEOTIDE SEQUENCE [LARGE SCALE GENOMIC DNA]</scope>
    <source>
        <strain evidence="2 3">DSM 18289</strain>
    </source>
</reference>
<keyword evidence="1" id="KW-1133">Transmembrane helix</keyword>
<gene>
    <name evidence="2" type="ORF">SAMN06265368_3907</name>
</gene>
<dbReference type="Proteomes" id="UP000219439">
    <property type="component" value="Unassembled WGS sequence"/>
</dbReference>
<dbReference type="RefSeq" id="WP_244580158.1">
    <property type="nucleotide sequence ID" value="NZ_OBEL01000005.1"/>
</dbReference>
<feature type="transmembrane region" description="Helical" evidence="1">
    <location>
        <begin position="21"/>
        <end position="43"/>
    </location>
</feature>
<evidence type="ECO:0000313" key="2">
    <source>
        <dbReference type="EMBL" id="SNZ20797.1"/>
    </source>
</evidence>
<protein>
    <submittedName>
        <fullName evidence="2">Pilus assembly protein Flp/PilA</fullName>
    </submittedName>
</protein>
<dbReference type="EMBL" id="OBEL01000005">
    <property type="protein sequence ID" value="SNZ20797.1"/>
    <property type="molecule type" value="Genomic_DNA"/>
</dbReference>
<keyword evidence="1" id="KW-0812">Transmembrane</keyword>
<proteinExistence type="predicted"/>
<accession>A0A285PHS9</accession>
<evidence type="ECO:0000256" key="1">
    <source>
        <dbReference type="SAM" id="Phobius"/>
    </source>
</evidence>